<dbReference type="RefSeq" id="WP_013158206.1">
    <property type="nucleotide sequence ID" value="NC_014212.1"/>
</dbReference>
<sequence length="168" mass="17324">MGMKWLWGILVAGAAGAALWIYARGRKPAAPGLKNCAQVITPCADGFIAPTPCGCASHGGAARTTPPPLPQPQTPTPQPTPPITIMPVPSEPPPGVGTTLPHCNPDELFQNGRCVPKSPPMDQAAPPPPAPPAPIPPKVIDALKGITPQPATETKPRNVTLPVIADIY</sequence>
<feature type="transmembrane region" description="Helical" evidence="2">
    <location>
        <begin position="6"/>
        <end position="23"/>
    </location>
</feature>
<dbReference type="AlphaFoldDB" id="D7BFU6"/>
<organism evidence="3 4">
    <name type="scientific">Allomeiothermus silvanus (strain ATCC 700542 / DSM 9946 / NBRC 106475 / NCIMB 13440 / VI-R2)</name>
    <name type="common">Thermus silvanus</name>
    <dbReference type="NCBI Taxonomy" id="526227"/>
    <lineage>
        <taxon>Bacteria</taxon>
        <taxon>Thermotogati</taxon>
        <taxon>Deinococcota</taxon>
        <taxon>Deinococci</taxon>
        <taxon>Thermales</taxon>
        <taxon>Thermaceae</taxon>
        <taxon>Allomeiothermus</taxon>
    </lineage>
</organism>
<protein>
    <submittedName>
        <fullName evidence="3">Uncharacterized protein</fullName>
    </submittedName>
</protein>
<dbReference type="STRING" id="526227.Mesil_1771"/>
<keyword evidence="2" id="KW-0812">Transmembrane</keyword>
<gene>
    <name evidence="3" type="ordered locus">Mesil_1771</name>
</gene>
<name>D7BFU6_ALLS1</name>
<evidence type="ECO:0000256" key="2">
    <source>
        <dbReference type="SAM" id="Phobius"/>
    </source>
</evidence>
<dbReference type="KEGG" id="msv:Mesil_1771"/>
<feature type="compositionally biased region" description="Pro residues" evidence="1">
    <location>
        <begin position="65"/>
        <end position="95"/>
    </location>
</feature>
<evidence type="ECO:0000313" key="3">
    <source>
        <dbReference type="EMBL" id="ADH63649.1"/>
    </source>
</evidence>
<dbReference type="Proteomes" id="UP000001916">
    <property type="component" value="Chromosome"/>
</dbReference>
<accession>D7BFU6</accession>
<evidence type="ECO:0000256" key="1">
    <source>
        <dbReference type="SAM" id="MobiDB-lite"/>
    </source>
</evidence>
<keyword evidence="4" id="KW-1185">Reference proteome</keyword>
<feature type="region of interest" description="Disordered" evidence="1">
    <location>
        <begin position="57"/>
        <end position="139"/>
    </location>
</feature>
<keyword evidence="2" id="KW-0472">Membrane</keyword>
<proteinExistence type="predicted"/>
<dbReference type="HOGENOM" id="CLU_1584532_0_0_0"/>
<keyword evidence="2" id="KW-1133">Transmembrane helix</keyword>
<reference evidence="3 4" key="1">
    <citation type="journal article" date="2010" name="Stand. Genomic Sci.">
        <title>Complete genome sequence of Meiothermus silvanus type strain (VI-R2).</title>
        <authorList>
            <person name="Sikorski J."/>
            <person name="Tindall B.J."/>
            <person name="Lowry S."/>
            <person name="Lucas S."/>
            <person name="Nolan M."/>
            <person name="Copeland A."/>
            <person name="Glavina Del Rio T."/>
            <person name="Tice H."/>
            <person name="Cheng J.F."/>
            <person name="Han C."/>
            <person name="Pitluck S."/>
            <person name="Liolios K."/>
            <person name="Ivanova N."/>
            <person name="Mavromatis K."/>
            <person name="Mikhailova N."/>
            <person name="Pati A."/>
            <person name="Goodwin L."/>
            <person name="Chen A."/>
            <person name="Palaniappan K."/>
            <person name="Land M."/>
            <person name="Hauser L."/>
            <person name="Chang Y.J."/>
            <person name="Jeffries C.D."/>
            <person name="Rohde M."/>
            <person name="Goker M."/>
            <person name="Woyke T."/>
            <person name="Bristow J."/>
            <person name="Eisen J.A."/>
            <person name="Markowitz V."/>
            <person name="Hugenholtz P."/>
            <person name="Kyrpides N.C."/>
            <person name="Klenk H.P."/>
            <person name="Lapidus A."/>
        </authorList>
    </citation>
    <scope>NUCLEOTIDE SEQUENCE [LARGE SCALE GENOMIC DNA]</scope>
    <source>
        <strain evidence="4">ATCC 700542 / DSM 9946 / VI-R2</strain>
    </source>
</reference>
<feature type="compositionally biased region" description="Pro residues" evidence="1">
    <location>
        <begin position="125"/>
        <end position="137"/>
    </location>
</feature>
<dbReference type="EMBL" id="CP002042">
    <property type="protein sequence ID" value="ADH63649.1"/>
    <property type="molecule type" value="Genomic_DNA"/>
</dbReference>
<evidence type="ECO:0000313" key="4">
    <source>
        <dbReference type="Proteomes" id="UP000001916"/>
    </source>
</evidence>